<feature type="transmembrane region" description="Helical" evidence="2">
    <location>
        <begin position="434"/>
        <end position="456"/>
    </location>
</feature>
<keyword evidence="4" id="KW-1185">Reference proteome</keyword>
<feature type="transmembrane region" description="Helical" evidence="2">
    <location>
        <begin position="1034"/>
        <end position="1059"/>
    </location>
</feature>
<dbReference type="Gene3D" id="3.30.70.1430">
    <property type="entry name" value="Multidrug efflux transporter AcrB pore domain"/>
    <property type="match status" value="2"/>
</dbReference>
<protein>
    <submittedName>
        <fullName evidence="3">AcrB/AcrD/AcrF family protein</fullName>
    </submittedName>
</protein>
<dbReference type="SUPFAM" id="SSF82714">
    <property type="entry name" value="Multidrug efflux transporter AcrB TolC docking domain, DN and DC subdomains"/>
    <property type="match status" value="2"/>
</dbReference>
<feature type="region of interest" description="Disordered" evidence="1">
    <location>
        <begin position="499"/>
        <end position="520"/>
    </location>
</feature>
<comment type="caution">
    <text evidence="3">The sequence shown here is derived from an EMBL/GenBank/DDBJ whole genome shotgun (WGS) entry which is preliminary data.</text>
</comment>
<dbReference type="SUPFAM" id="SSF82866">
    <property type="entry name" value="Multidrug efflux transporter AcrB transmembrane domain"/>
    <property type="match status" value="2"/>
</dbReference>
<dbReference type="InterPro" id="IPR001036">
    <property type="entry name" value="Acrflvin-R"/>
</dbReference>
<dbReference type="PANTHER" id="PTHR32063">
    <property type="match status" value="1"/>
</dbReference>
<gene>
    <name evidence="3" type="ORF">BES34_010925</name>
</gene>
<evidence type="ECO:0000313" key="3">
    <source>
        <dbReference type="EMBL" id="PNV75100.1"/>
    </source>
</evidence>
<feature type="transmembrane region" description="Helical" evidence="2">
    <location>
        <begin position="462"/>
        <end position="484"/>
    </location>
</feature>
<evidence type="ECO:0000313" key="4">
    <source>
        <dbReference type="Proteomes" id="UP000094669"/>
    </source>
</evidence>
<keyword evidence="2" id="KW-0472">Membrane</keyword>
<proteinExistence type="predicted"/>
<feature type="transmembrane region" description="Helical" evidence="2">
    <location>
        <begin position="337"/>
        <end position="356"/>
    </location>
</feature>
<feature type="transmembrane region" description="Helical" evidence="2">
    <location>
        <begin position="390"/>
        <end position="413"/>
    </location>
</feature>
<feature type="transmembrane region" description="Helical" evidence="2">
    <location>
        <begin position="902"/>
        <end position="920"/>
    </location>
</feature>
<accession>A0ABX4YIK7</accession>
<organism evidence="3 4">
    <name type="scientific">Leptospira inadai serovar Lyme</name>
    <dbReference type="NCBI Taxonomy" id="293084"/>
    <lineage>
        <taxon>Bacteria</taxon>
        <taxon>Pseudomonadati</taxon>
        <taxon>Spirochaetota</taxon>
        <taxon>Spirochaetia</taxon>
        <taxon>Leptospirales</taxon>
        <taxon>Leptospiraceae</taxon>
        <taxon>Leptospira</taxon>
    </lineage>
</organism>
<dbReference type="Gene3D" id="3.30.2090.10">
    <property type="entry name" value="Multidrug efflux transporter AcrB TolC docking domain, DN and DC subdomains"/>
    <property type="match status" value="2"/>
</dbReference>
<dbReference type="Gene3D" id="3.30.70.1320">
    <property type="entry name" value="Multidrug efflux transporter AcrB pore domain like"/>
    <property type="match status" value="1"/>
</dbReference>
<name>A0ABX4YIK7_9LEPT</name>
<feature type="transmembrane region" description="Helical" evidence="2">
    <location>
        <begin position="957"/>
        <end position="982"/>
    </location>
</feature>
<dbReference type="SUPFAM" id="SSF82693">
    <property type="entry name" value="Multidrug efflux transporter AcrB pore domain, PN1, PN2, PC1 and PC2 subdomains"/>
    <property type="match status" value="3"/>
</dbReference>
<dbReference type="PANTHER" id="PTHR32063:SF0">
    <property type="entry name" value="SWARMING MOTILITY PROTEIN SWRC"/>
    <property type="match status" value="1"/>
</dbReference>
<feature type="transmembrane region" description="Helical" evidence="2">
    <location>
        <begin position="12"/>
        <end position="34"/>
    </location>
</feature>
<feature type="transmembrane region" description="Helical" evidence="2">
    <location>
        <begin position="932"/>
        <end position="951"/>
    </location>
</feature>
<feature type="transmembrane region" description="Helical" evidence="2">
    <location>
        <begin position="571"/>
        <end position="590"/>
    </location>
</feature>
<feature type="transmembrane region" description="Helical" evidence="2">
    <location>
        <begin position="363"/>
        <end position="384"/>
    </location>
</feature>
<dbReference type="PRINTS" id="PR00702">
    <property type="entry name" value="ACRIFLAVINRP"/>
</dbReference>
<dbReference type="EMBL" id="MCRM02000009">
    <property type="protein sequence ID" value="PNV75100.1"/>
    <property type="molecule type" value="Genomic_DNA"/>
</dbReference>
<feature type="transmembrane region" description="Helical" evidence="2">
    <location>
        <begin position="1003"/>
        <end position="1022"/>
    </location>
</feature>
<dbReference type="Pfam" id="PF00873">
    <property type="entry name" value="ACR_tran"/>
    <property type="match status" value="1"/>
</dbReference>
<dbReference type="Proteomes" id="UP000094669">
    <property type="component" value="Unassembled WGS sequence"/>
</dbReference>
<evidence type="ECO:0000256" key="1">
    <source>
        <dbReference type="SAM" id="MobiDB-lite"/>
    </source>
</evidence>
<dbReference type="Gene3D" id="3.30.70.1440">
    <property type="entry name" value="Multidrug efflux transporter AcrB pore domain"/>
    <property type="match status" value="1"/>
</dbReference>
<evidence type="ECO:0000256" key="2">
    <source>
        <dbReference type="SAM" id="Phobius"/>
    </source>
</evidence>
<keyword evidence="2" id="KW-0812">Transmembrane</keyword>
<keyword evidence="2" id="KW-1133">Transmembrane helix</keyword>
<sequence length="1072" mass="118264">MQLSEISIRNPIFAWMMMIGIILLGTIGFSRMGLSQMPDVDFPIVNVTLNLEGANASVMETDVVDPIEEVLLTVQGVVEVRSVSTDNSATITVELELKRDVDVAIQEIQTKIAQVQNKLPDALDPPILMKSNPDDTPIIWVSLTAVGRTDQEKMIFVKSQLKDKFQEISGVGEIILGGYVDRTINVFLDPIRLTRAELTVNDITNTLTEQNIEVPSGRVENKSSEVSLRAVGDVPTVEQFSNIFINSRSGAAMFRPVRLREVAHVEDGLDEIRRISRFNGISAVGLGIKKIKGANAVQVGDLIKKKMRELKPTLPKGYDLSIANDNTTFIRDSVQELIFTLVLSALLTGFVCRLFLGSWSSTWNVLLAIPTSVMGTFLLLYFAGFTLNTFTLLGLSLAVGIVVDDAIMVLENISRHREMGKTWFQAALDGASEIRFAALAATLAIIAIFLPVAFMSGIIGRYFLEFGVTVAVAVALSLFEALSFTPMRASRYREHKIEEHKKRGGKKAIQFPEPKPASDPNRFERTISKFKAAIAPISFFKKMDPIIERFLQFSERIYGKVLDYVIAFPKIILLVSTLLFALSLGFLLLLKKEFIPPQDMGRFIIRAKMPIGSSIYRTDEAMKKVEEYLLKKPEISKYMSNVGGMGGTESNGAMFFVSVKDMGQRPKSKKTGREITQNEIFADLRKDLKALVPECKFSVQDLSQRGFSAGRGYPVELVLSGPDWANLAKVADEIRNRLDQSGVLLDIDTDYVSGQPEVRILPNREAAALRGVSMANIGNTIGPLMGGKKVSRFTENGRSYDVRVKINKEQGEKADIIPNISVRNTYGEFVRLKDVLVLQATNTLKNITRVNRDRTIKIFGNPPVAVGQNKATEESIRIAKEVLPEGYSVDVTGSAKTAGESANSLLFALVMGIVMSYMILASQFNSLKQPLYILLAMPFSFSGALIALYFMKQSFNMYSFIGLIMLLGLVKKNSILLVEFVNHVRSQGKSIAEAIREGCPVRLRPVLMTSFASIAAAIPPALALGPGAETRVPMAITILGGLILSTLITFIVVPAAYFLMEKESNDKLSHTR</sequence>
<dbReference type="InterPro" id="IPR027463">
    <property type="entry name" value="AcrB_DN_DC_subdom"/>
</dbReference>
<reference evidence="3" key="1">
    <citation type="submission" date="2018-01" db="EMBL/GenBank/DDBJ databases">
        <title>Genomic characterization of Leptospira inadai serogroup Lyme isolated from captured rat in Brazil and comparative analysis with human reference strain.</title>
        <authorList>
            <person name="Moreno L.Z."/>
            <person name="Loureiro A.P."/>
            <person name="Miraglia F."/>
            <person name="Kremer F.S."/>
            <person name="Eslabao M.R."/>
            <person name="Dellagostin O.A."/>
            <person name="Lilenbaum W."/>
            <person name="Moreno A.M."/>
        </authorList>
    </citation>
    <scope>NUCLEOTIDE SEQUENCE [LARGE SCALE GENOMIC DNA]</scope>
    <source>
        <strain evidence="3">M34/99</strain>
    </source>
</reference>
<dbReference type="Gene3D" id="1.20.1640.10">
    <property type="entry name" value="Multidrug efflux transporter AcrB transmembrane domain"/>
    <property type="match status" value="2"/>
</dbReference>